<dbReference type="InterPro" id="IPR013785">
    <property type="entry name" value="Aldolase_TIM"/>
</dbReference>
<dbReference type="Proteomes" id="UP000194933">
    <property type="component" value="Unassembled WGS sequence"/>
</dbReference>
<evidence type="ECO:0000313" key="2">
    <source>
        <dbReference type="EMBL" id="OTP12550.1"/>
    </source>
</evidence>
<dbReference type="InterPro" id="IPR050377">
    <property type="entry name" value="Radical_SAM_PqqE_MftC-like"/>
</dbReference>
<dbReference type="InterPro" id="IPR058240">
    <property type="entry name" value="rSAM_sf"/>
</dbReference>
<dbReference type="EMBL" id="NGMO01000001">
    <property type="protein sequence ID" value="OTP12550.1"/>
    <property type="molecule type" value="Genomic_DNA"/>
</dbReference>
<dbReference type="AlphaFoldDB" id="A0A2C9XQT9"/>
<dbReference type="InterPro" id="IPR023885">
    <property type="entry name" value="4Fe4S-binding_SPASM_dom"/>
</dbReference>
<protein>
    <recommendedName>
        <fullName evidence="1">4Fe4S-binding SPASM domain-containing protein</fullName>
    </recommendedName>
</protein>
<dbReference type="SUPFAM" id="SSF102114">
    <property type="entry name" value="Radical SAM enzymes"/>
    <property type="match status" value="1"/>
</dbReference>
<gene>
    <name evidence="2" type="ORF">A5844_000783</name>
</gene>
<dbReference type="Gene3D" id="3.20.20.70">
    <property type="entry name" value="Aldolase class I"/>
    <property type="match status" value="1"/>
</dbReference>
<dbReference type="STRING" id="1987383.A5844_000783"/>
<sequence length="177" mass="20179">MARKIIEQSEKLEVLYHIDRYVPFDGKICDHLCIANEEYLEAIQRIVETKLSDIVSNSIIQDNGFFCGAGNSYVFIKSNGNVAFCPTMPEDFLGGNLKKESLKDIWENSVFFKRMRNVNCKYFSECSLSHVCKGGCRSRSTFLYGSIDVEDLQSGKLMYKMTGITSLPLEKILKEEL</sequence>
<name>A0A2C9XQT9_9ENTE</name>
<dbReference type="PANTHER" id="PTHR11228">
    <property type="entry name" value="RADICAL SAM DOMAIN PROTEIN"/>
    <property type="match status" value="1"/>
</dbReference>
<dbReference type="Pfam" id="PF13186">
    <property type="entry name" value="SPASM"/>
    <property type="match status" value="1"/>
</dbReference>
<accession>A0A2C9XQT9</accession>
<evidence type="ECO:0000313" key="3">
    <source>
        <dbReference type="Proteomes" id="UP000194933"/>
    </source>
</evidence>
<dbReference type="NCBIfam" id="TIGR04085">
    <property type="entry name" value="rSAM_more_4Fe4S"/>
    <property type="match status" value="1"/>
</dbReference>
<dbReference type="PANTHER" id="PTHR11228:SF7">
    <property type="entry name" value="PQQA PEPTIDE CYCLASE"/>
    <property type="match status" value="1"/>
</dbReference>
<proteinExistence type="predicted"/>
<reference evidence="2 3" key="1">
    <citation type="submission" date="2017-05" db="EMBL/GenBank/DDBJ databases">
        <title>The Genome Sequence of Enterococcus sp. 10A9_DIV0425.</title>
        <authorList>
            <consortium name="The Broad Institute Genomics Platform"/>
            <consortium name="The Broad Institute Genomic Center for Infectious Diseases"/>
            <person name="Earl A."/>
            <person name="Manson A."/>
            <person name="Schwartman J."/>
            <person name="Gilmore M."/>
            <person name="Abouelleil A."/>
            <person name="Cao P."/>
            <person name="Chapman S."/>
            <person name="Cusick C."/>
            <person name="Shea T."/>
            <person name="Young S."/>
            <person name="Neafsey D."/>
            <person name="Nusbaum C."/>
            <person name="Birren B."/>
        </authorList>
    </citation>
    <scope>NUCLEOTIDE SEQUENCE [LARGE SCALE GENOMIC DNA]</scope>
    <source>
        <strain evidence="2 3">10A9_DIV0425</strain>
    </source>
</reference>
<organism evidence="2 3">
    <name type="scientific">Candidatus Enterococcus wittei</name>
    <dbReference type="NCBI Taxonomy" id="1987383"/>
    <lineage>
        <taxon>Bacteria</taxon>
        <taxon>Bacillati</taxon>
        <taxon>Bacillota</taxon>
        <taxon>Bacilli</taxon>
        <taxon>Lactobacillales</taxon>
        <taxon>Enterococcaceae</taxon>
        <taxon>Enterococcus</taxon>
    </lineage>
</organism>
<evidence type="ECO:0000259" key="1">
    <source>
        <dbReference type="Pfam" id="PF13186"/>
    </source>
</evidence>
<keyword evidence="3" id="KW-1185">Reference proteome</keyword>
<feature type="domain" description="4Fe4S-binding SPASM" evidence="1">
    <location>
        <begin position="67"/>
        <end position="127"/>
    </location>
</feature>
<comment type="caution">
    <text evidence="2">The sequence shown here is derived from an EMBL/GenBank/DDBJ whole genome shotgun (WGS) entry which is preliminary data.</text>
</comment>